<dbReference type="InterPro" id="IPR026091">
    <property type="entry name" value="HPS4"/>
</dbReference>
<name>A0A813RQM0_ADIRI</name>
<proteinExistence type="predicted"/>
<sequence length="638" mass="73169">MALKSPTKQRNPFFFIVDFYLMRGASDENDVVPEAIIYFYPTDEQSKKQSILECGEVIGMVQYFQHDLFRSVPQTFYFDKALAVHKHFGRHSSFLFAPHDRYVEEEAQIHLKNIMNVFNMLYGTWNHVHATYGEAKKMNEFLNQALTPIVNYVLNQPRSVPYLLSTIGYTLLKKDNGKVLLECKHSIEYLKLAYGMIDGLLGYDQKILYSSFDTDTNYYLQFIFQLRNELPDNLICIPWDSEFKLKNGVSLFRLYLPRSVETTINSESNTGATAVDEVLTPTLSVNITKPSIKIFEDSSTSCDEGLSSPLRTRFSGPTRSTSLSAEKRQGMIISMDQSASSEERGFDTDTMDESSSISVTDGISVSSLSCSELSSDVTEQNPIEESLTDEQKLESLRSRSSTLSNDMEKTIEIQDPSNLMEKIDRIHLTEVYSCEHSDDENFDDFPIIHRVPHQRTPTVTSNSDGRRSEFLRSDRQEILVSWTNIPDRNDEQERHELVLYVQRNSRMAFAGVMERRLLTDDHLKTLWNFMLTQMASTEAEIHAISTTNEVLRASHDVKFQVNQNTHNVEFERVIDGGRAVRKLPTEESAFMTFLAQTDLDRDATRKVVGFSRGNCLLTADRRLSDRTIYLSRRIPDSY</sequence>
<dbReference type="AlphaFoldDB" id="A0A813RQM0"/>
<feature type="region of interest" description="Disordered" evidence="1">
    <location>
        <begin position="371"/>
        <end position="403"/>
    </location>
</feature>
<keyword evidence="3" id="KW-1185">Reference proteome</keyword>
<feature type="region of interest" description="Disordered" evidence="1">
    <location>
        <begin position="336"/>
        <end position="359"/>
    </location>
</feature>
<gene>
    <name evidence="2" type="ORF">XAT740_LOCUS2232</name>
</gene>
<organism evidence="2 3">
    <name type="scientific">Adineta ricciae</name>
    <name type="common">Rotifer</name>
    <dbReference type="NCBI Taxonomy" id="249248"/>
    <lineage>
        <taxon>Eukaryota</taxon>
        <taxon>Metazoa</taxon>
        <taxon>Spiralia</taxon>
        <taxon>Gnathifera</taxon>
        <taxon>Rotifera</taxon>
        <taxon>Eurotatoria</taxon>
        <taxon>Bdelloidea</taxon>
        <taxon>Adinetida</taxon>
        <taxon>Adinetidae</taxon>
        <taxon>Adineta</taxon>
    </lineage>
</organism>
<dbReference type="PANTHER" id="PTHR14407:SF9">
    <property type="entry name" value="BLOC-3 COMPLEX MEMBER HPS4"/>
    <property type="match status" value="1"/>
</dbReference>
<dbReference type="PANTHER" id="PTHR14407">
    <property type="entry name" value="HERMANSKY-PUDLAK SYNDROME 4 PROTEIN LIGHT-EAR PROTEIN-RELATED"/>
    <property type="match status" value="1"/>
</dbReference>
<dbReference type="GO" id="GO:0031085">
    <property type="term" value="C:BLOC-3 complex"/>
    <property type="evidence" value="ECO:0007669"/>
    <property type="project" value="TreeGrafter"/>
</dbReference>
<evidence type="ECO:0000313" key="3">
    <source>
        <dbReference type="Proteomes" id="UP000663828"/>
    </source>
</evidence>
<evidence type="ECO:0000313" key="2">
    <source>
        <dbReference type="EMBL" id="CAF0786026.1"/>
    </source>
</evidence>
<evidence type="ECO:0008006" key="4">
    <source>
        <dbReference type="Google" id="ProtNLM"/>
    </source>
</evidence>
<dbReference type="Proteomes" id="UP000663828">
    <property type="component" value="Unassembled WGS sequence"/>
</dbReference>
<dbReference type="GO" id="GO:0005085">
    <property type="term" value="F:guanyl-nucleotide exchange factor activity"/>
    <property type="evidence" value="ECO:0007669"/>
    <property type="project" value="TreeGrafter"/>
</dbReference>
<protein>
    <recommendedName>
        <fullName evidence="4">CCZ1/INTU/HSP4 first Longin domain-containing protein</fullName>
    </recommendedName>
</protein>
<dbReference type="EMBL" id="CAJNOR010000075">
    <property type="protein sequence ID" value="CAF0786026.1"/>
    <property type="molecule type" value="Genomic_DNA"/>
</dbReference>
<dbReference type="GO" id="GO:0031410">
    <property type="term" value="C:cytoplasmic vesicle"/>
    <property type="evidence" value="ECO:0007669"/>
    <property type="project" value="TreeGrafter"/>
</dbReference>
<evidence type="ECO:0000256" key="1">
    <source>
        <dbReference type="SAM" id="MobiDB-lite"/>
    </source>
</evidence>
<comment type="caution">
    <text evidence="2">The sequence shown here is derived from an EMBL/GenBank/DDBJ whole genome shotgun (WGS) entry which is preliminary data.</text>
</comment>
<dbReference type="GO" id="GO:0031267">
    <property type="term" value="F:small GTPase binding"/>
    <property type="evidence" value="ECO:0007669"/>
    <property type="project" value="TreeGrafter"/>
</dbReference>
<dbReference type="GO" id="GO:0006605">
    <property type="term" value="P:protein targeting"/>
    <property type="evidence" value="ECO:0007669"/>
    <property type="project" value="TreeGrafter"/>
</dbReference>
<reference evidence="2" key="1">
    <citation type="submission" date="2021-02" db="EMBL/GenBank/DDBJ databases">
        <authorList>
            <person name="Nowell W R."/>
        </authorList>
    </citation>
    <scope>NUCLEOTIDE SEQUENCE</scope>
</reference>
<dbReference type="GO" id="GO:0005765">
    <property type="term" value="C:lysosomal membrane"/>
    <property type="evidence" value="ECO:0007669"/>
    <property type="project" value="TreeGrafter"/>
</dbReference>
<accession>A0A813RQM0</accession>